<gene>
    <name evidence="1" type="ORF">METZ01_LOCUS187825</name>
</gene>
<organism evidence="1">
    <name type="scientific">marine metagenome</name>
    <dbReference type="NCBI Taxonomy" id="408172"/>
    <lineage>
        <taxon>unclassified sequences</taxon>
        <taxon>metagenomes</taxon>
        <taxon>ecological metagenomes</taxon>
    </lineage>
</organism>
<dbReference type="AlphaFoldDB" id="A0A382DBA5"/>
<proteinExistence type="predicted"/>
<sequence length="41" mass="4836">MLAQALKIYRTALEDQEFNDMLDSVLRDRDMITAFQPPQIH</sequence>
<name>A0A382DBA5_9ZZZZ</name>
<dbReference type="EMBL" id="UINC01038244">
    <property type="protein sequence ID" value="SVB34971.1"/>
    <property type="molecule type" value="Genomic_DNA"/>
</dbReference>
<protein>
    <submittedName>
        <fullName evidence="1">Uncharacterized protein</fullName>
    </submittedName>
</protein>
<evidence type="ECO:0000313" key="1">
    <source>
        <dbReference type="EMBL" id="SVB34971.1"/>
    </source>
</evidence>
<reference evidence="1" key="1">
    <citation type="submission" date="2018-05" db="EMBL/GenBank/DDBJ databases">
        <authorList>
            <person name="Lanie J.A."/>
            <person name="Ng W.-L."/>
            <person name="Kazmierczak K.M."/>
            <person name="Andrzejewski T.M."/>
            <person name="Davidsen T.M."/>
            <person name="Wayne K.J."/>
            <person name="Tettelin H."/>
            <person name="Glass J.I."/>
            <person name="Rusch D."/>
            <person name="Podicherti R."/>
            <person name="Tsui H.-C.T."/>
            <person name="Winkler M.E."/>
        </authorList>
    </citation>
    <scope>NUCLEOTIDE SEQUENCE</scope>
</reference>
<accession>A0A382DBA5</accession>